<feature type="non-terminal residue" evidence="10">
    <location>
        <position position="260"/>
    </location>
</feature>
<comment type="cofactor">
    <cofactor evidence="1">
        <name>heme b</name>
        <dbReference type="ChEBI" id="CHEBI:60344"/>
    </cofactor>
</comment>
<name>A0ABT2KQI3_9RHOB</name>
<dbReference type="InterPro" id="IPR000763">
    <property type="entry name" value="Catalase_peroxidase"/>
</dbReference>
<dbReference type="InterPro" id="IPR019794">
    <property type="entry name" value="Peroxidases_AS"/>
</dbReference>
<dbReference type="PRINTS" id="PR00460">
    <property type="entry name" value="BPEROXIDASE"/>
</dbReference>
<keyword evidence="7" id="KW-0376">Hydrogen peroxide</keyword>
<dbReference type="PROSITE" id="PS00436">
    <property type="entry name" value="PEROXIDASE_2"/>
    <property type="match status" value="1"/>
</dbReference>
<gene>
    <name evidence="10" type="ORF">CLG85_015450</name>
</gene>
<dbReference type="PRINTS" id="PR00458">
    <property type="entry name" value="PEROXIDASE"/>
</dbReference>
<dbReference type="RefSeq" id="WP_311735003.1">
    <property type="nucleotide sequence ID" value="NZ_NTHN02000029.1"/>
</dbReference>
<keyword evidence="4" id="KW-0479">Metal-binding</keyword>
<evidence type="ECO:0000259" key="9">
    <source>
        <dbReference type="Pfam" id="PF00141"/>
    </source>
</evidence>
<evidence type="ECO:0000313" key="11">
    <source>
        <dbReference type="Proteomes" id="UP000217448"/>
    </source>
</evidence>
<evidence type="ECO:0000256" key="3">
    <source>
        <dbReference type="ARBA" id="ARBA00022617"/>
    </source>
</evidence>
<comment type="caution">
    <text evidence="10">The sequence shown here is derived from an EMBL/GenBank/DDBJ whole genome shotgun (WGS) entry which is preliminary data.</text>
</comment>
<evidence type="ECO:0000256" key="2">
    <source>
        <dbReference type="ARBA" id="ARBA00022559"/>
    </source>
</evidence>
<dbReference type="InterPro" id="IPR010255">
    <property type="entry name" value="Haem_peroxidase_sf"/>
</dbReference>
<dbReference type="Proteomes" id="UP000217448">
    <property type="component" value="Unassembled WGS sequence"/>
</dbReference>
<dbReference type="PANTHER" id="PTHR30555:SF6">
    <property type="entry name" value="CATALASE-PEROXIDASE"/>
    <property type="match status" value="1"/>
</dbReference>
<dbReference type="EMBL" id="NTHN02000029">
    <property type="protein sequence ID" value="MCT4371637.1"/>
    <property type="molecule type" value="Genomic_DNA"/>
</dbReference>
<dbReference type="InterPro" id="IPR002016">
    <property type="entry name" value="Haem_peroxidase"/>
</dbReference>
<keyword evidence="3" id="KW-0349">Heme</keyword>
<sequence length="260" mass="28926">MDGNDVDTGGKCPVMHGGLTESGTSVTSWWPKGLNLDILSQHDLKTNPMGPDFDYREEVKSLDVEALKNDLRALMKDSQEWWPADWGSYVGMFARVAWHAAGSYRLADGRGGGGTGNQRFAPLNSWPDNVNTDKGRRLLWPIKKKYGNKISWADLMILSGTIAYEVAGLKTFGFGFGREDIWHPEKDVYWGAEKEWLAPSDSRYGDMQNPASLENPLSAVQMGLIYVNPEGVNGEPDPMRTAAMVRETFARMAMNDEETA</sequence>
<keyword evidence="5" id="KW-0560">Oxidoreductase</keyword>
<dbReference type="PANTHER" id="PTHR30555">
    <property type="entry name" value="HYDROPEROXIDASE I, BIFUNCTIONAL CATALASE-PEROXIDASE"/>
    <property type="match status" value="1"/>
</dbReference>
<keyword evidence="11" id="KW-1185">Reference proteome</keyword>
<organism evidence="10 11">
    <name type="scientific">Alloyangia mangrovi</name>
    <dbReference type="NCBI Taxonomy" id="1779329"/>
    <lineage>
        <taxon>Bacteria</taxon>
        <taxon>Pseudomonadati</taxon>
        <taxon>Pseudomonadota</taxon>
        <taxon>Alphaproteobacteria</taxon>
        <taxon>Rhodobacterales</taxon>
        <taxon>Roseobacteraceae</taxon>
        <taxon>Alloyangia</taxon>
    </lineage>
</organism>
<dbReference type="Gene3D" id="1.10.520.10">
    <property type="match status" value="1"/>
</dbReference>
<evidence type="ECO:0000256" key="4">
    <source>
        <dbReference type="ARBA" id="ARBA00022723"/>
    </source>
</evidence>
<dbReference type="Pfam" id="PF00141">
    <property type="entry name" value="peroxidase"/>
    <property type="match status" value="1"/>
</dbReference>
<dbReference type="SUPFAM" id="SSF48113">
    <property type="entry name" value="Heme-dependent peroxidases"/>
    <property type="match status" value="1"/>
</dbReference>
<reference evidence="11" key="1">
    <citation type="submission" date="2023-07" db="EMBL/GenBank/DDBJ databases">
        <title>Yangia mangrovi SAOS 153D genome.</title>
        <authorList>
            <person name="Verma A."/>
            <person name="Pal Y."/>
            <person name="Sundharam S."/>
            <person name="Bisht B."/>
            <person name="Srinivasan K."/>
        </authorList>
    </citation>
    <scope>NUCLEOTIDE SEQUENCE [LARGE SCALE GENOMIC DNA]</scope>
    <source>
        <strain evidence="11">SAOS 153D</strain>
    </source>
</reference>
<evidence type="ECO:0000256" key="7">
    <source>
        <dbReference type="ARBA" id="ARBA00023324"/>
    </source>
</evidence>
<evidence type="ECO:0000256" key="1">
    <source>
        <dbReference type="ARBA" id="ARBA00001970"/>
    </source>
</evidence>
<evidence type="ECO:0000256" key="5">
    <source>
        <dbReference type="ARBA" id="ARBA00023002"/>
    </source>
</evidence>
<feature type="domain" description="Plant heme peroxidase family profile" evidence="9">
    <location>
        <begin position="76"/>
        <end position="259"/>
    </location>
</feature>
<comment type="catalytic activity">
    <reaction evidence="8">
        <text>2 H2O2 = O2 + 2 H2O</text>
        <dbReference type="Rhea" id="RHEA:20309"/>
        <dbReference type="ChEBI" id="CHEBI:15377"/>
        <dbReference type="ChEBI" id="CHEBI:15379"/>
        <dbReference type="ChEBI" id="CHEBI:16240"/>
        <dbReference type="EC" id="1.11.1.21"/>
    </reaction>
</comment>
<keyword evidence="6" id="KW-0408">Iron</keyword>
<accession>A0ABT2KQI3</accession>
<evidence type="ECO:0000256" key="6">
    <source>
        <dbReference type="ARBA" id="ARBA00023004"/>
    </source>
</evidence>
<evidence type="ECO:0000313" key="10">
    <source>
        <dbReference type="EMBL" id="MCT4371637.1"/>
    </source>
</evidence>
<keyword evidence="2" id="KW-0575">Peroxidase</keyword>
<proteinExistence type="predicted"/>
<evidence type="ECO:0000256" key="8">
    <source>
        <dbReference type="ARBA" id="ARBA00049145"/>
    </source>
</evidence>
<protein>
    <submittedName>
        <fullName evidence="10">Catalase-peroxidase</fullName>
    </submittedName>
</protein>